<dbReference type="Proteomes" id="UP001497516">
    <property type="component" value="Chromosome 2"/>
</dbReference>
<feature type="compositionally biased region" description="Gly residues" evidence="1">
    <location>
        <begin position="162"/>
        <end position="174"/>
    </location>
</feature>
<reference evidence="2 3" key="1">
    <citation type="submission" date="2024-04" db="EMBL/GenBank/DDBJ databases">
        <authorList>
            <person name="Fracassetti M."/>
        </authorList>
    </citation>
    <scope>NUCLEOTIDE SEQUENCE [LARGE SCALE GENOMIC DNA]</scope>
</reference>
<proteinExistence type="predicted"/>
<organism evidence="2 3">
    <name type="scientific">Linum trigynum</name>
    <dbReference type="NCBI Taxonomy" id="586398"/>
    <lineage>
        <taxon>Eukaryota</taxon>
        <taxon>Viridiplantae</taxon>
        <taxon>Streptophyta</taxon>
        <taxon>Embryophyta</taxon>
        <taxon>Tracheophyta</taxon>
        <taxon>Spermatophyta</taxon>
        <taxon>Magnoliopsida</taxon>
        <taxon>eudicotyledons</taxon>
        <taxon>Gunneridae</taxon>
        <taxon>Pentapetalae</taxon>
        <taxon>rosids</taxon>
        <taxon>fabids</taxon>
        <taxon>Malpighiales</taxon>
        <taxon>Linaceae</taxon>
        <taxon>Linum</taxon>
    </lineage>
</organism>
<sequence length="193" mass="19958">MSSIRLPDLDWTCVQQWIDAIQAAQAQTAGEQGRDLVTAETMEWRAALQVAAAAQQRRSTPTADLGVAAGEAKWLEEAAEPWVTGGESRLSTPTGDRGVATRQEEAPQVVAGDRRRESPSAAVKGAGVVAAAAAHGKARRAEALDRPDAAGARRCEAFAGGGATTFTAGRGGEAPDGLLVGGERDGDGGRRLE</sequence>
<accession>A0AAV2DBH1</accession>
<evidence type="ECO:0000313" key="3">
    <source>
        <dbReference type="Proteomes" id="UP001497516"/>
    </source>
</evidence>
<dbReference type="AlphaFoldDB" id="A0AAV2DBH1"/>
<gene>
    <name evidence="2" type="ORF">LTRI10_LOCUS12964</name>
</gene>
<protein>
    <submittedName>
        <fullName evidence="2">Uncharacterized protein</fullName>
    </submittedName>
</protein>
<evidence type="ECO:0000256" key="1">
    <source>
        <dbReference type="SAM" id="MobiDB-lite"/>
    </source>
</evidence>
<dbReference type="EMBL" id="OZ034815">
    <property type="protein sequence ID" value="CAL1370870.1"/>
    <property type="molecule type" value="Genomic_DNA"/>
</dbReference>
<feature type="region of interest" description="Disordered" evidence="1">
    <location>
        <begin position="82"/>
        <end position="122"/>
    </location>
</feature>
<feature type="region of interest" description="Disordered" evidence="1">
    <location>
        <begin position="162"/>
        <end position="193"/>
    </location>
</feature>
<feature type="compositionally biased region" description="Basic and acidic residues" evidence="1">
    <location>
        <begin position="182"/>
        <end position="193"/>
    </location>
</feature>
<evidence type="ECO:0000313" key="2">
    <source>
        <dbReference type="EMBL" id="CAL1370870.1"/>
    </source>
</evidence>
<keyword evidence="3" id="KW-1185">Reference proteome</keyword>
<name>A0AAV2DBH1_9ROSI</name>